<accession>A0AAP0P6P1</accession>
<sequence>MAIDFLLYSFSKDTTRYEMITSLFKLKQDKDEGLGMGFSLPQGSFPNLLVFQLMGLISTSQVQLMPETSFFLFSRPYCHHRSFSKFI</sequence>
<evidence type="ECO:0000313" key="1">
    <source>
        <dbReference type="EMBL" id="KAK9133132.1"/>
    </source>
</evidence>
<protein>
    <submittedName>
        <fullName evidence="1">Uncharacterized protein</fullName>
    </submittedName>
</protein>
<dbReference type="Proteomes" id="UP001419268">
    <property type="component" value="Unassembled WGS sequence"/>
</dbReference>
<name>A0AAP0P6P1_9MAGN</name>
<dbReference type="AlphaFoldDB" id="A0AAP0P6P1"/>
<dbReference type="EMBL" id="JBBNAG010000005">
    <property type="protein sequence ID" value="KAK9133132.1"/>
    <property type="molecule type" value="Genomic_DNA"/>
</dbReference>
<comment type="caution">
    <text evidence="1">The sequence shown here is derived from an EMBL/GenBank/DDBJ whole genome shotgun (WGS) entry which is preliminary data.</text>
</comment>
<keyword evidence="2" id="KW-1185">Reference proteome</keyword>
<proteinExistence type="predicted"/>
<reference evidence="1 2" key="1">
    <citation type="submission" date="2024-01" db="EMBL/GenBank/DDBJ databases">
        <title>Genome assemblies of Stephania.</title>
        <authorList>
            <person name="Yang L."/>
        </authorList>
    </citation>
    <scope>NUCLEOTIDE SEQUENCE [LARGE SCALE GENOMIC DNA]</scope>
    <source>
        <strain evidence="1">JXDWG</strain>
        <tissue evidence="1">Leaf</tissue>
    </source>
</reference>
<evidence type="ECO:0000313" key="2">
    <source>
        <dbReference type="Proteomes" id="UP001419268"/>
    </source>
</evidence>
<organism evidence="1 2">
    <name type="scientific">Stephania cephalantha</name>
    <dbReference type="NCBI Taxonomy" id="152367"/>
    <lineage>
        <taxon>Eukaryota</taxon>
        <taxon>Viridiplantae</taxon>
        <taxon>Streptophyta</taxon>
        <taxon>Embryophyta</taxon>
        <taxon>Tracheophyta</taxon>
        <taxon>Spermatophyta</taxon>
        <taxon>Magnoliopsida</taxon>
        <taxon>Ranunculales</taxon>
        <taxon>Menispermaceae</taxon>
        <taxon>Menispermoideae</taxon>
        <taxon>Cissampelideae</taxon>
        <taxon>Stephania</taxon>
    </lineage>
</organism>
<gene>
    <name evidence="1" type="ORF">Scep_012660</name>
</gene>